<dbReference type="RefSeq" id="XP_002583890.1">
    <property type="nucleotide sequence ID" value="XM_002583844.1"/>
</dbReference>
<name>C4JWB5_UNCRE</name>
<protein>
    <submittedName>
        <fullName evidence="2">Uncharacterized protein</fullName>
    </submittedName>
</protein>
<dbReference type="EMBL" id="CH476618">
    <property type="protein sequence ID" value="EEP81992.1"/>
    <property type="molecule type" value="Genomic_DNA"/>
</dbReference>
<dbReference type="VEuPathDB" id="FungiDB:UREG_06857"/>
<evidence type="ECO:0000313" key="2">
    <source>
        <dbReference type="EMBL" id="EEP81992.1"/>
    </source>
</evidence>
<dbReference type="InParanoid" id="C4JWB5"/>
<proteinExistence type="predicted"/>
<sequence length="226" mass="25051">MHITAVEGHRTGDLRSPIRELHTLPEAGFEDGRRSRRVGSWKGVKTSTARLKTILPSRHQTGFSRALEPSSSNGLRSNSSRPLYTVDPPIFSGRNGAASGINDAGQKAFHDIHARTPLDKARCPSSHTEQNAGEAACKDTSRIRYSVALSTETRFMGKDSNGWEDRHDDQASRHVHFPFCCAETSRLTMEHFTMPGVSIFPFKSKDAPVLLKFKETGSQAERQVPH</sequence>
<evidence type="ECO:0000256" key="1">
    <source>
        <dbReference type="SAM" id="MobiDB-lite"/>
    </source>
</evidence>
<dbReference type="Proteomes" id="UP000002058">
    <property type="component" value="Unassembled WGS sequence"/>
</dbReference>
<gene>
    <name evidence="2" type="ORF">UREG_06857</name>
</gene>
<evidence type="ECO:0000313" key="3">
    <source>
        <dbReference type="Proteomes" id="UP000002058"/>
    </source>
</evidence>
<organism evidence="2 3">
    <name type="scientific">Uncinocarpus reesii (strain UAMH 1704)</name>
    <dbReference type="NCBI Taxonomy" id="336963"/>
    <lineage>
        <taxon>Eukaryota</taxon>
        <taxon>Fungi</taxon>
        <taxon>Dikarya</taxon>
        <taxon>Ascomycota</taxon>
        <taxon>Pezizomycotina</taxon>
        <taxon>Eurotiomycetes</taxon>
        <taxon>Eurotiomycetidae</taxon>
        <taxon>Onygenales</taxon>
        <taxon>Onygenaceae</taxon>
        <taxon>Uncinocarpus</taxon>
    </lineage>
</organism>
<dbReference type="GeneID" id="8437385"/>
<feature type="region of interest" description="Disordered" evidence="1">
    <location>
        <begin position="60"/>
        <end position="81"/>
    </location>
</feature>
<keyword evidence="3" id="KW-1185">Reference proteome</keyword>
<reference evidence="3" key="1">
    <citation type="journal article" date="2009" name="Genome Res.">
        <title>Comparative genomic analyses of the human fungal pathogens Coccidioides and their relatives.</title>
        <authorList>
            <person name="Sharpton T.J."/>
            <person name="Stajich J.E."/>
            <person name="Rounsley S.D."/>
            <person name="Gardner M.J."/>
            <person name="Wortman J.R."/>
            <person name="Jordar V.S."/>
            <person name="Maiti R."/>
            <person name="Kodira C.D."/>
            <person name="Neafsey D.E."/>
            <person name="Zeng Q."/>
            <person name="Hung C.-Y."/>
            <person name="McMahan C."/>
            <person name="Muszewska A."/>
            <person name="Grynberg M."/>
            <person name="Mandel M.A."/>
            <person name="Kellner E.M."/>
            <person name="Barker B.M."/>
            <person name="Galgiani J.N."/>
            <person name="Orbach M.J."/>
            <person name="Kirkland T.N."/>
            <person name="Cole G.T."/>
            <person name="Henn M.R."/>
            <person name="Birren B.W."/>
            <person name="Taylor J.W."/>
        </authorList>
    </citation>
    <scope>NUCLEOTIDE SEQUENCE [LARGE SCALE GENOMIC DNA]</scope>
    <source>
        <strain evidence="3">UAMH 1704</strain>
    </source>
</reference>
<accession>C4JWB5</accession>
<feature type="compositionally biased region" description="Low complexity" evidence="1">
    <location>
        <begin position="69"/>
        <end position="81"/>
    </location>
</feature>
<dbReference type="KEGG" id="ure:UREG_06857"/>
<dbReference type="AlphaFoldDB" id="C4JWB5"/>
<dbReference type="HOGENOM" id="CLU_1225564_0_0_1"/>